<feature type="domain" description="Amidohydrolase-related" evidence="5">
    <location>
        <begin position="51"/>
        <end position="438"/>
    </location>
</feature>
<dbReference type="InterPro" id="IPR032466">
    <property type="entry name" value="Metal_Hydrolase"/>
</dbReference>
<dbReference type="Gene3D" id="2.30.40.10">
    <property type="entry name" value="Urease, subunit C, domain 1"/>
    <property type="match status" value="1"/>
</dbReference>
<dbReference type="InterPro" id="IPR050378">
    <property type="entry name" value="Metallo-dep_Hydrolases_sf"/>
</dbReference>
<evidence type="ECO:0000256" key="1">
    <source>
        <dbReference type="ARBA" id="ARBA00001947"/>
    </source>
</evidence>
<dbReference type="SUPFAM" id="SSF51338">
    <property type="entry name" value="Composite domain of metallo-dependent hydrolases"/>
    <property type="match status" value="2"/>
</dbReference>
<protein>
    <submittedName>
        <fullName evidence="6">Dihydropyrimidinase</fullName>
        <ecNumber evidence="6">3.5.2.2</ecNumber>
    </submittedName>
</protein>
<keyword evidence="7" id="KW-1185">Reference proteome</keyword>
<dbReference type="CDD" id="cd01314">
    <property type="entry name" value="D-HYD"/>
    <property type="match status" value="1"/>
</dbReference>
<evidence type="ECO:0000256" key="3">
    <source>
        <dbReference type="ARBA" id="ARBA00022723"/>
    </source>
</evidence>
<evidence type="ECO:0000313" key="6">
    <source>
        <dbReference type="EMBL" id="MFD2261962.1"/>
    </source>
</evidence>
<evidence type="ECO:0000313" key="7">
    <source>
        <dbReference type="Proteomes" id="UP001597295"/>
    </source>
</evidence>
<dbReference type="NCBIfam" id="TIGR02033">
    <property type="entry name" value="D-hydantoinase"/>
    <property type="match status" value="1"/>
</dbReference>
<dbReference type="PANTHER" id="PTHR11647">
    <property type="entry name" value="HYDRANTOINASE/DIHYDROPYRIMIDINASE FAMILY MEMBER"/>
    <property type="match status" value="1"/>
</dbReference>
<dbReference type="EC" id="3.5.2.2" evidence="6"/>
<comment type="similarity">
    <text evidence="2">Belongs to the metallo-dependent hydrolases superfamily. Hydantoinase/dihydropyrimidinase family.</text>
</comment>
<dbReference type="Proteomes" id="UP001597295">
    <property type="component" value="Unassembled WGS sequence"/>
</dbReference>
<keyword evidence="3" id="KW-0479">Metal-binding</keyword>
<name>A0ABW5DLF5_9PROT</name>
<dbReference type="EMBL" id="JBHUIP010000003">
    <property type="protein sequence ID" value="MFD2261962.1"/>
    <property type="molecule type" value="Genomic_DNA"/>
</dbReference>
<dbReference type="GO" id="GO:0004157">
    <property type="term" value="F:dihydropyrimidinase activity"/>
    <property type="evidence" value="ECO:0007669"/>
    <property type="project" value="UniProtKB-EC"/>
</dbReference>
<sequence>MSLLIRGGTVVNAEQMMRADVLTDDSGKIAAVGENLAAPAGAEIIDAGGAYVMPGGIDPHTHMQLPFMGTVASDDFYTGTAAALAGGTTMIIDFVIPSPKQSLIEAYDTWRGWAEKAAADYSFHVAVTWWDDSVHRDMGTLVKERGVNSFKHFMAYKNAIMCEDEVLVNSFSRAWELGALCTVHAENGELVYHLQKKLLAQGINGPEGHPLSRPPEVEGEAANRAIRIAQVLGVPLYIVHVSCKEALDAITRARNEGQRVYGEVLAGHLVVDDSVYRNPDFRFAAAHVMSPPFRSKEHQEHLWRGLMGGNLQTTATDHCCFCEPQKAAGKNDFTKIPNGTGGVEDRMMVLWDQGVRTGRLTPMEFVKVTSANTAQIFNLYPRKGCIQAGADADIVVWDPEGTKTISAKTHHQKIDFNIFEGMNVTGIPVHTISRGKLVYTKGDLRAVQGAGRYVDRPSYAPYFDALEKANALKAAKAVERV</sequence>
<dbReference type="RefSeq" id="WP_379874875.1">
    <property type="nucleotide sequence ID" value="NZ_JBHUIP010000003.1"/>
</dbReference>
<reference evidence="7" key="1">
    <citation type="journal article" date="2019" name="Int. J. Syst. Evol. Microbiol.">
        <title>The Global Catalogue of Microorganisms (GCM) 10K type strain sequencing project: providing services to taxonomists for standard genome sequencing and annotation.</title>
        <authorList>
            <consortium name="The Broad Institute Genomics Platform"/>
            <consortium name="The Broad Institute Genome Sequencing Center for Infectious Disease"/>
            <person name="Wu L."/>
            <person name="Ma J."/>
        </authorList>
    </citation>
    <scope>NUCLEOTIDE SEQUENCE [LARGE SCALE GENOMIC DNA]</scope>
    <source>
        <strain evidence="7">CGMCC 1.19062</strain>
    </source>
</reference>
<evidence type="ECO:0000256" key="4">
    <source>
        <dbReference type="ARBA" id="ARBA00022801"/>
    </source>
</evidence>
<evidence type="ECO:0000259" key="5">
    <source>
        <dbReference type="Pfam" id="PF01979"/>
    </source>
</evidence>
<dbReference type="InterPro" id="IPR006680">
    <property type="entry name" value="Amidohydro-rel"/>
</dbReference>
<gene>
    <name evidence="6" type="primary">hydA</name>
    <name evidence="6" type="ORF">ACFSM5_03620</name>
</gene>
<comment type="cofactor">
    <cofactor evidence="1">
        <name>Zn(2+)</name>
        <dbReference type="ChEBI" id="CHEBI:29105"/>
    </cofactor>
</comment>
<dbReference type="Gene3D" id="3.20.20.140">
    <property type="entry name" value="Metal-dependent hydrolases"/>
    <property type="match status" value="1"/>
</dbReference>
<accession>A0ABW5DLF5</accession>
<dbReference type="PANTHER" id="PTHR11647:SF1">
    <property type="entry name" value="COLLAPSIN RESPONSE MEDIATOR PROTEIN"/>
    <property type="match status" value="1"/>
</dbReference>
<dbReference type="SUPFAM" id="SSF51556">
    <property type="entry name" value="Metallo-dependent hydrolases"/>
    <property type="match status" value="1"/>
</dbReference>
<dbReference type="InterPro" id="IPR011778">
    <property type="entry name" value="Hydantoinase/dihydroPyrase"/>
</dbReference>
<comment type="caution">
    <text evidence="6">The sequence shown here is derived from an EMBL/GenBank/DDBJ whole genome shotgun (WGS) entry which is preliminary data.</text>
</comment>
<organism evidence="6 7">
    <name type="scientific">Lacibacterium aquatile</name>
    <dbReference type="NCBI Taxonomy" id="1168082"/>
    <lineage>
        <taxon>Bacteria</taxon>
        <taxon>Pseudomonadati</taxon>
        <taxon>Pseudomonadota</taxon>
        <taxon>Alphaproteobacteria</taxon>
        <taxon>Rhodospirillales</taxon>
        <taxon>Rhodospirillaceae</taxon>
    </lineage>
</organism>
<dbReference type="InterPro" id="IPR011059">
    <property type="entry name" value="Metal-dep_hydrolase_composite"/>
</dbReference>
<dbReference type="Pfam" id="PF01979">
    <property type="entry name" value="Amidohydro_1"/>
    <property type="match status" value="1"/>
</dbReference>
<proteinExistence type="inferred from homology"/>
<evidence type="ECO:0000256" key="2">
    <source>
        <dbReference type="ARBA" id="ARBA00008829"/>
    </source>
</evidence>
<keyword evidence="4 6" id="KW-0378">Hydrolase</keyword>